<organism evidence="6 10">
    <name type="scientific">Candidatus Infernicultor aquiphilus</name>
    <dbReference type="NCBI Taxonomy" id="1805029"/>
    <lineage>
        <taxon>Bacteria</taxon>
        <taxon>Pseudomonadati</taxon>
        <taxon>Atribacterota</taxon>
        <taxon>Candidatus Phoenicimicrobiia</taxon>
        <taxon>Candidatus Pheonicimicrobiales</taxon>
        <taxon>Candidatus Phoenicimicrobiaceae</taxon>
        <taxon>Candidatus Infernicultor</taxon>
    </lineage>
</organism>
<dbReference type="Pfam" id="PF00831">
    <property type="entry name" value="Ribosomal_L29"/>
    <property type="match status" value="1"/>
</dbReference>
<dbReference type="EMBL" id="MNYY01000014">
    <property type="protein sequence ID" value="OIP74801.1"/>
    <property type="molecule type" value="Genomic_DNA"/>
</dbReference>
<dbReference type="HAMAP" id="MF_00374">
    <property type="entry name" value="Ribosomal_uL29"/>
    <property type="match status" value="1"/>
</dbReference>
<proteinExistence type="inferred from homology"/>
<dbReference type="EMBL" id="PFKO01000226">
    <property type="protein sequence ID" value="PIY32400.1"/>
    <property type="molecule type" value="Genomic_DNA"/>
</dbReference>
<reference evidence="11 12" key="2">
    <citation type="submission" date="2017-09" db="EMBL/GenBank/DDBJ databases">
        <title>Depth-based differentiation of microbial function through sediment-hosted aquifers and enrichment of novel symbionts in the deep terrestrial subsurface.</title>
        <authorList>
            <person name="Probst A.J."/>
            <person name="Ladd B."/>
            <person name="Jarett J.K."/>
            <person name="Geller-Mcgrath D.E."/>
            <person name="Sieber C.M."/>
            <person name="Emerson J.B."/>
            <person name="Anantharaman K."/>
            <person name="Thomas B.C."/>
            <person name="Malmstrom R."/>
            <person name="Stieglmeier M."/>
            <person name="Klingl A."/>
            <person name="Woyke T."/>
            <person name="Ryan C.M."/>
            <person name="Banfield J.F."/>
        </authorList>
    </citation>
    <scope>NUCLEOTIDE SEQUENCE [LARGE SCALE GENOMIC DNA]</scope>
    <source>
        <strain evidence="8">CG_4_10_14_3_um_filter_34_13</strain>
        <strain evidence="9">CG_4_9_14_3_um_filter_33_16</strain>
    </source>
</reference>
<evidence type="ECO:0000256" key="4">
    <source>
        <dbReference type="ARBA" id="ARBA00035204"/>
    </source>
</evidence>
<gene>
    <name evidence="5" type="primary">rpmC</name>
    <name evidence="6" type="ORF">AUK42_00625</name>
    <name evidence="9" type="ORF">CO097_06770</name>
    <name evidence="8" type="ORF">COZ07_05835</name>
    <name evidence="7" type="ORF">COZ58_07625</name>
</gene>
<dbReference type="SUPFAM" id="SSF46561">
    <property type="entry name" value="Ribosomal protein L29 (L29p)"/>
    <property type="match status" value="1"/>
</dbReference>
<dbReference type="GO" id="GO:0022625">
    <property type="term" value="C:cytosolic large ribosomal subunit"/>
    <property type="evidence" value="ECO:0007669"/>
    <property type="project" value="TreeGrafter"/>
</dbReference>
<dbReference type="RefSeq" id="WP_406607658.1">
    <property type="nucleotide sequence ID" value="NZ_PFKO01000226.1"/>
</dbReference>
<evidence type="ECO:0000256" key="5">
    <source>
        <dbReference type="HAMAP-Rule" id="MF_00374"/>
    </source>
</evidence>
<dbReference type="InterPro" id="IPR036049">
    <property type="entry name" value="Ribosomal_uL29_sf"/>
</dbReference>
<dbReference type="GO" id="GO:0003735">
    <property type="term" value="F:structural constituent of ribosome"/>
    <property type="evidence" value="ECO:0007669"/>
    <property type="project" value="InterPro"/>
</dbReference>
<evidence type="ECO:0000313" key="8">
    <source>
        <dbReference type="EMBL" id="PIY32400.1"/>
    </source>
</evidence>
<dbReference type="InterPro" id="IPR050063">
    <property type="entry name" value="Ribosomal_protein_uL29"/>
</dbReference>
<accession>A0A1J5GPR7</accession>
<evidence type="ECO:0000256" key="1">
    <source>
        <dbReference type="ARBA" id="ARBA00009254"/>
    </source>
</evidence>
<accession>A0A2M8C9Z9</accession>
<evidence type="ECO:0000313" key="10">
    <source>
        <dbReference type="Proteomes" id="UP000182763"/>
    </source>
</evidence>
<dbReference type="EMBL" id="PFTV01000171">
    <property type="protein sequence ID" value="PJB55884.1"/>
    <property type="molecule type" value="Genomic_DNA"/>
</dbReference>
<evidence type="ECO:0000313" key="9">
    <source>
        <dbReference type="EMBL" id="PJB55884.1"/>
    </source>
</evidence>
<dbReference type="InterPro" id="IPR001854">
    <property type="entry name" value="Ribosomal_uL29"/>
</dbReference>
<comment type="similarity">
    <text evidence="1 5">Belongs to the universal ribosomal protein uL29 family.</text>
</comment>
<evidence type="ECO:0000313" key="11">
    <source>
        <dbReference type="Proteomes" id="UP000228560"/>
    </source>
</evidence>
<dbReference type="AlphaFoldDB" id="A0A1J5GPR7"/>
<accession>A0A2M7PP55</accession>
<dbReference type="EMBL" id="PFIP01000156">
    <property type="protein sequence ID" value="PIX33433.1"/>
    <property type="molecule type" value="Genomic_DNA"/>
</dbReference>
<evidence type="ECO:0000313" key="6">
    <source>
        <dbReference type="EMBL" id="OIP74801.1"/>
    </source>
</evidence>
<dbReference type="CDD" id="cd00427">
    <property type="entry name" value="Ribosomal_L29_HIP"/>
    <property type="match status" value="1"/>
</dbReference>
<dbReference type="STRING" id="1805029.AUK42_00625"/>
<comment type="caution">
    <text evidence="6">The sequence shown here is derived from an EMBL/GenBank/DDBJ whole genome shotgun (WGS) entry which is preliminary data.</text>
</comment>
<dbReference type="FunFam" id="1.10.287.310:FF:000001">
    <property type="entry name" value="50S ribosomal protein L29"/>
    <property type="match status" value="1"/>
</dbReference>
<reference evidence="6 10" key="1">
    <citation type="journal article" date="2016" name="Environ. Microbiol.">
        <title>Genomic resolution of a cold subsurface aquifer community provides metabolic insights for novel microbes adapted to high CO concentrations.</title>
        <authorList>
            <person name="Probst A.J."/>
            <person name="Castelle C.J."/>
            <person name="Singh A."/>
            <person name="Brown C.T."/>
            <person name="Anantharaman K."/>
            <person name="Sharon I."/>
            <person name="Hug L.A."/>
            <person name="Burstein D."/>
            <person name="Emerson J.B."/>
            <person name="Thomas B.C."/>
            <person name="Banfield J.F."/>
        </authorList>
    </citation>
    <scope>NUCLEOTIDE SEQUENCE [LARGE SCALE GENOMIC DNA]</scope>
    <source>
        <strain evidence="6">CG2_30_33_13</strain>
    </source>
</reference>
<dbReference type="PANTHER" id="PTHR10916:SF0">
    <property type="entry name" value="LARGE RIBOSOMAL SUBUNIT PROTEIN UL29C"/>
    <property type="match status" value="1"/>
</dbReference>
<name>A0A1J5GPR7_9BACT</name>
<reference evidence="7" key="3">
    <citation type="submission" date="2017-09" db="EMBL/GenBank/DDBJ databases">
        <title>Depth-based differentiation of microbial function through sediment-hosted aquifers and enrichment of novel symbionts in the deep terrestrial subsurface.</title>
        <authorList>
            <person name="Probst A.J."/>
            <person name="Ladd B."/>
            <person name="Jarett J.K."/>
            <person name="Geller-Mcgrath D.E."/>
            <person name="Sieber C.M.K."/>
            <person name="Emerson J.B."/>
            <person name="Anantharaman K."/>
            <person name="Thomas B.C."/>
            <person name="Malmstrom R."/>
            <person name="Stieglmeier M."/>
            <person name="Klingl A."/>
            <person name="Woyke T."/>
            <person name="Ryan C.M."/>
            <person name="Banfield J.F."/>
        </authorList>
    </citation>
    <scope>NUCLEOTIDE SEQUENCE</scope>
    <source>
        <strain evidence="7">CG_4_8_14_3_um_filter_34_18</strain>
    </source>
</reference>
<dbReference type="Proteomes" id="UP000230646">
    <property type="component" value="Unassembled WGS sequence"/>
</dbReference>
<evidence type="ECO:0000313" key="12">
    <source>
        <dbReference type="Proteomes" id="UP000230646"/>
    </source>
</evidence>
<protein>
    <recommendedName>
        <fullName evidence="4 5">Large ribosomal subunit protein uL29</fullName>
    </recommendedName>
</protein>
<keyword evidence="2 5" id="KW-0689">Ribosomal protein</keyword>
<dbReference type="Gene3D" id="1.10.287.310">
    <property type="match status" value="1"/>
</dbReference>
<dbReference type="PANTHER" id="PTHR10916">
    <property type="entry name" value="60S RIBOSOMAL PROTEIN L35/50S RIBOSOMAL PROTEIN L29"/>
    <property type="match status" value="1"/>
</dbReference>
<dbReference type="Proteomes" id="UP000231493">
    <property type="component" value="Unassembled WGS sequence"/>
</dbReference>
<evidence type="ECO:0000313" key="7">
    <source>
        <dbReference type="EMBL" id="PIX33433.1"/>
    </source>
</evidence>
<accession>A0A2M7K5P2</accession>
<sequence>MKSSELRDLSIEELQKKLIDFKDELFSLRFQVVTGQLGNPMRIKEVRHNFARVKTILKEIELQKKDQIELKGEPNADRKKN</sequence>
<dbReference type="Proteomes" id="UP000182763">
    <property type="component" value="Unassembled WGS sequence"/>
</dbReference>
<dbReference type="Proteomes" id="UP000228560">
    <property type="component" value="Unassembled WGS sequence"/>
</dbReference>
<evidence type="ECO:0000256" key="3">
    <source>
        <dbReference type="ARBA" id="ARBA00023274"/>
    </source>
</evidence>
<evidence type="ECO:0000256" key="2">
    <source>
        <dbReference type="ARBA" id="ARBA00022980"/>
    </source>
</evidence>
<keyword evidence="3 5" id="KW-0687">Ribonucleoprotein</keyword>
<dbReference type="GO" id="GO:0006412">
    <property type="term" value="P:translation"/>
    <property type="evidence" value="ECO:0007669"/>
    <property type="project" value="UniProtKB-UniRule"/>
</dbReference>
<dbReference type="NCBIfam" id="TIGR00012">
    <property type="entry name" value="L29"/>
    <property type="match status" value="1"/>
</dbReference>